<organism evidence="6 7">
    <name type="scientific">Dendrobium chrysotoxum</name>
    <name type="common">Orchid</name>
    <dbReference type="NCBI Taxonomy" id="161865"/>
    <lineage>
        <taxon>Eukaryota</taxon>
        <taxon>Viridiplantae</taxon>
        <taxon>Streptophyta</taxon>
        <taxon>Embryophyta</taxon>
        <taxon>Tracheophyta</taxon>
        <taxon>Spermatophyta</taxon>
        <taxon>Magnoliopsida</taxon>
        <taxon>Liliopsida</taxon>
        <taxon>Asparagales</taxon>
        <taxon>Orchidaceae</taxon>
        <taxon>Epidendroideae</taxon>
        <taxon>Malaxideae</taxon>
        <taxon>Dendrobiinae</taxon>
        <taxon>Dendrobium</taxon>
    </lineage>
</organism>
<dbReference type="PRINTS" id="PR00380">
    <property type="entry name" value="KINESINHEAVY"/>
</dbReference>
<dbReference type="SUPFAM" id="SSF52540">
    <property type="entry name" value="P-loop containing nucleoside triphosphate hydrolases"/>
    <property type="match status" value="1"/>
</dbReference>
<protein>
    <recommendedName>
        <fullName evidence="5">Kinesin motor domain-containing protein</fullName>
    </recommendedName>
</protein>
<dbReference type="Gene3D" id="3.40.850.10">
    <property type="entry name" value="Kinesin motor domain"/>
    <property type="match status" value="1"/>
</dbReference>
<evidence type="ECO:0000256" key="4">
    <source>
        <dbReference type="SAM" id="MobiDB-lite"/>
    </source>
</evidence>
<keyword evidence="1" id="KW-0493">Microtubule</keyword>
<dbReference type="InterPro" id="IPR027417">
    <property type="entry name" value="P-loop_NTPase"/>
</dbReference>
<proteinExistence type="inferred from homology"/>
<dbReference type="PANTHER" id="PTHR47969:SF9">
    <property type="entry name" value="KINESIN-LIKE PROTEIN"/>
    <property type="match status" value="1"/>
</dbReference>
<feature type="compositionally biased region" description="Basic and acidic residues" evidence="4">
    <location>
        <begin position="257"/>
        <end position="277"/>
    </location>
</feature>
<dbReference type="EMBL" id="JAGFBR010000009">
    <property type="protein sequence ID" value="KAH0461838.1"/>
    <property type="molecule type" value="Genomic_DNA"/>
</dbReference>
<dbReference type="GO" id="GO:0005524">
    <property type="term" value="F:ATP binding"/>
    <property type="evidence" value="ECO:0007669"/>
    <property type="project" value="InterPro"/>
</dbReference>
<accession>A0AAV7H1T9</accession>
<dbReference type="GO" id="GO:0007018">
    <property type="term" value="P:microtubule-based movement"/>
    <property type="evidence" value="ECO:0007669"/>
    <property type="project" value="InterPro"/>
</dbReference>
<evidence type="ECO:0000313" key="6">
    <source>
        <dbReference type="EMBL" id="KAH0461838.1"/>
    </source>
</evidence>
<dbReference type="PANTHER" id="PTHR47969">
    <property type="entry name" value="CHROMOSOME-ASSOCIATED KINESIN KIF4A-RELATED"/>
    <property type="match status" value="1"/>
</dbReference>
<comment type="caution">
    <text evidence="3">Lacks conserved residue(s) required for the propagation of feature annotation.</text>
</comment>
<dbReference type="GO" id="GO:0008017">
    <property type="term" value="F:microtubule binding"/>
    <property type="evidence" value="ECO:0007669"/>
    <property type="project" value="InterPro"/>
</dbReference>
<dbReference type="GO" id="GO:0007052">
    <property type="term" value="P:mitotic spindle organization"/>
    <property type="evidence" value="ECO:0007669"/>
    <property type="project" value="TreeGrafter"/>
</dbReference>
<evidence type="ECO:0000313" key="7">
    <source>
        <dbReference type="Proteomes" id="UP000775213"/>
    </source>
</evidence>
<dbReference type="GO" id="GO:0003777">
    <property type="term" value="F:microtubule motor activity"/>
    <property type="evidence" value="ECO:0007669"/>
    <property type="project" value="InterPro"/>
</dbReference>
<dbReference type="Proteomes" id="UP000775213">
    <property type="component" value="Unassembled WGS sequence"/>
</dbReference>
<dbReference type="PROSITE" id="PS50067">
    <property type="entry name" value="KINESIN_MOTOR_2"/>
    <property type="match status" value="1"/>
</dbReference>
<dbReference type="GO" id="GO:0051231">
    <property type="term" value="P:spindle elongation"/>
    <property type="evidence" value="ECO:0007669"/>
    <property type="project" value="TreeGrafter"/>
</dbReference>
<evidence type="ECO:0000256" key="2">
    <source>
        <dbReference type="ARBA" id="ARBA00023175"/>
    </source>
</evidence>
<reference evidence="6 7" key="1">
    <citation type="journal article" date="2021" name="Hortic Res">
        <title>Chromosome-scale assembly of the Dendrobium chrysotoxum genome enhances the understanding of orchid evolution.</title>
        <authorList>
            <person name="Zhang Y."/>
            <person name="Zhang G.Q."/>
            <person name="Zhang D."/>
            <person name="Liu X.D."/>
            <person name="Xu X.Y."/>
            <person name="Sun W.H."/>
            <person name="Yu X."/>
            <person name="Zhu X."/>
            <person name="Wang Z.W."/>
            <person name="Zhao X."/>
            <person name="Zhong W.Y."/>
            <person name="Chen H."/>
            <person name="Yin W.L."/>
            <person name="Huang T."/>
            <person name="Niu S.C."/>
            <person name="Liu Z.J."/>
        </authorList>
    </citation>
    <scope>NUCLEOTIDE SEQUENCE [LARGE SCALE GENOMIC DNA]</scope>
    <source>
        <strain evidence="6">Lindl</strain>
    </source>
</reference>
<evidence type="ECO:0000256" key="3">
    <source>
        <dbReference type="PROSITE-ProRule" id="PRU00283"/>
    </source>
</evidence>
<dbReference type="SMART" id="SM00129">
    <property type="entry name" value="KISc"/>
    <property type="match status" value="1"/>
</dbReference>
<dbReference type="GO" id="GO:0005874">
    <property type="term" value="C:microtubule"/>
    <property type="evidence" value="ECO:0007669"/>
    <property type="project" value="UniProtKB-KW"/>
</dbReference>
<gene>
    <name evidence="6" type="ORF">IEQ34_009413</name>
</gene>
<feature type="domain" description="Kinesin motor" evidence="5">
    <location>
        <begin position="1"/>
        <end position="175"/>
    </location>
</feature>
<dbReference type="InterPro" id="IPR001752">
    <property type="entry name" value="Kinesin_motor_dom"/>
</dbReference>
<comment type="similarity">
    <text evidence="3">Belongs to the TRAFAC class myosin-kinesin ATPase superfamily. Kinesin family.</text>
</comment>
<dbReference type="InterPro" id="IPR027640">
    <property type="entry name" value="Kinesin-like_fam"/>
</dbReference>
<dbReference type="Pfam" id="PF00225">
    <property type="entry name" value="Kinesin"/>
    <property type="match status" value="2"/>
</dbReference>
<comment type="caution">
    <text evidence="6">The sequence shown here is derived from an EMBL/GenBank/DDBJ whole genome shotgun (WGS) entry which is preliminary data.</text>
</comment>
<dbReference type="InterPro" id="IPR036961">
    <property type="entry name" value="Kinesin_motor_dom_sf"/>
</dbReference>
<dbReference type="GO" id="GO:0005875">
    <property type="term" value="C:microtubule associated complex"/>
    <property type="evidence" value="ECO:0007669"/>
    <property type="project" value="TreeGrafter"/>
</dbReference>
<feature type="region of interest" description="Disordered" evidence="4">
    <location>
        <begin position="257"/>
        <end position="286"/>
    </location>
</feature>
<evidence type="ECO:0000259" key="5">
    <source>
        <dbReference type="PROSITE" id="PS50067"/>
    </source>
</evidence>
<keyword evidence="2" id="KW-0505">Motor protein</keyword>
<evidence type="ECO:0000256" key="1">
    <source>
        <dbReference type="ARBA" id="ARBA00022701"/>
    </source>
</evidence>
<name>A0AAV7H1T9_DENCH</name>
<keyword evidence="7" id="KW-1185">Reference proteome</keyword>
<dbReference type="AlphaFoldDB" id="A0AAV7H1T9"/>
<sequence>MRSLVEISYYEMYMDRCYDLLEPKAKEIMALDDKNGKVQLKGLCLVHVSSMDEFCEIYSIGVQRRKVAHTGLNDVSSRSHVVLVIAVQNGGIMKIIEERAIKESEFKKSLFTLSNIIYALNNNEPRIQFRESKLTKILQDSLGGDSCAFKIACLNHGSYQEAVHTVSLATRSRQIVNYFGSVRRKEIPNESVDMEAKLRAWLNSKGKTKSIQRINGFCSPLRKTPTSLSYSKNLIFNRASIKAKNVESLSLTSKGRNELTADNSRSRTGESMLDRSSRSYRTGPGANRGRTLRLLYARFDAQATQNSLGSLFSCNKITVFHWFSIGIVEISRCFCSLDKIYLKSSSVSYQIGIRAIPGPL</sequence>